<comment type="caution">
    <text evidence="2">The sequence shown here is derived from an EMBL/GenBank/DDBJ whole genome shotgun (WGS) entry which is preliminary data.</text>
</comment>
<evidence type="ECO:0000313" key="3">
    <source>
        <dbReference type="Proteomes" id="UP000765509"/>
    </source>
</evidence>
<dbReference type="Proteomes" id="UP000765509">
    <property type="component" value="Unassembled WGS sequence"/>
</dbReference>
<evidence type="ECO:0000259" key="1">
    <source>
        <dbReference type="Pfam" id="PF07727"/>
    </source>
</evidence>
<dbReference type="InterPro" id="IPR013103">
    <property type="entry name" value="RVT_2"/>
</dbReference>
<dbReference type="OrthoDB" id="3344688at2759"/>
<sequence length="311" mass="35494">MVNLKFWEVTKLEDNHKLIGTTWVFKTKQNPLYDKKEYKACLCTQGFTQLPGIDFKKNYAPTGRLNSLQTLFVFAATNNLQFHQLDVKSAFLNAPLTEDVYLSIPQGLNICQQSHCLNLRKALYGLRQAPLAWYDFLKEWLTSVAFQFCIPDPCVFFRSNELSTWIYLHVDNMGVFDLGEASLMIGIKITQDEGLISLDQQHFMESLLEQYGMMDCRPFPTPLVTIEHLLLATSDEVTKLKSLKINFRSAIGSIKYISSSTRPDLSFEVSTLSNTLNDRAYGTGMPSCMYYTILKAHRIWGSTTLQTFPKG</sequence>
<protein>
    <recommendedName>
        <fullName evidence="1">Reverse transcriptase Ty1/copia-type domain-containing protein</fullName>
    </recommendedName>
</protein>
<gene>
    <name evidence="2" type="ORF">O181_014604</name>
</gene>
<organism evidence="2 3">
    <name type="scientific">Austropuccinia psidii MF-1</name>
    <dbReference type="NCBI Taxonomy" id="1389203"/>
    <lineage>
        <taxon>Eukaryota</taxon>
        <taxon>Fungi</taxon>
        <taxon>Dikarya</taxon>
        <taxon>Basidiomycota</taxon>
        <taxon>Pucciniomycotina</taxon>
        <taxon>Pucciniomycetes</taxon>
        <taxon>Pucciniales</taxon>
        <taxon>Sphaerophragmiaceae</taxon>
        <taxon>Austropuccinia</taxon>
    </lineage>
</organism>
<dbReference type="InterPro" id="IPR043502">
    <property type="entry name" value="DNA/RNA_pol_sf"/>
</dbReference>
<keyword evidence="3" id="KW-1185">Reference proteome</keyword>
<dbReference type="Pfam" id="PF07727">
    <property type="entry name" value="RVT_2"/>
    <property type="match status" value="1"/>
</dbReference>
<reference evidence="2" key="1">
    <citation type="submission" date="2021-03" db="EMBL/GenBank/DDBJ databases">
        <title>Draft genome sequence of rust myrtle Austropuccinia psidii MF-1, a brazilian biotype.</title>
        <authorList>
            <person name="Quecine M.C."/>
            <person name="Pachon D.M.R."/>
            <person name="Bonatelli M.L."/>
            <person name="Correr F.H."/>
            <person name="Franceschini L.M."/>
            <person name="Leite T.F."/>
            <person name="Margarido G.R.A."/>
            <person name="Almeida C.A."/>
            <person name="Ferrarezi J.A."/>
            <person name="Labate C.A."/>
        </authorList>
    </citation>
    <scope>NUCLEOTIDE SEQUENCE</scope>
    <source>
        <strain evidence="2">MF-1</strain>
    </source>
</reference>
<dbReference type="EMBL" id="AVOT02003902">
    <property type="protein sequence ID" value="MBW0474889.1"/>
    <property type="molecule type" value="Genomic_DNA"/>
</dbReference>
<dbReference type="SUPFAM" id="SSF56672">
    <property type="entry name" value="DNA/RNA polymerases"/>
    <property type="match status" value="1"/>
</dbReference>
<accession>A0A9Q3C0E0</accession>
<proteinExistence type="predicted"/>
<evidence type="ECO:0000313" key="2">
    <source>
        <dbReference type="EMBL" id="MBW0474889.1"/>
    </source>
</evidence>
<feature type="domain" description="Reverse transcriptase Ty1/copia-type" evidence="1">
    <location>
        <begin position="5"/>
        <end position="173"/>
    </location>
</feature>
<name>A0A9Q3C0E0_9BASI</name>
<dbReference type="AlphaFoldDB" id="A0A9Q3C0E0"/>